<protein>
    <recommendedName>
        <fullName evidence="4">Lipoprotein</fullName>
    </recommendedName>
</protein>
<keyword evidence="3" id="KW-1185">Reference proteome</keyword>
<evidence type="ECO:0000313" key="3">
    <source>
        <dbReference type="Proteomes" id="UP000480178"/>
    </source>
</evidence>
<dbReference type="EMBL" id="CP048222">
    <property type="protein sequence ID" value="QHT69865.1"/>
    <property type="molecule type" value="Genomic_DNA"/>
</dbReference>
<evidence type="ECO:0000313" key="2">
    <source>
        <dbReference type="EMBL" id="QHT69865.1"/>
    </source>
</evidence>
<feature type="compositionally biased region" description="Low complexity" evidence="1">
    <location>
        <begin position="52"/>
        <end position="67"/>
    </location>
</feature>
<dbReference type="RefSeq" id="WP_162445848.1">
    <property type="nucleotide sequence ID" value="NZ_CP048222.1"/>
</dbReference>
<reference evidence="2 3" key="1">
    <citation type="submission" date="2020-01" db="EMBL/GenBank/DDBJ databases">
        <authorList>
            <person name="Kim M.K."/>
        </authorList>
    </citation>
    <scope>NUCLEOTIDE SEQUENCE [LARGE SCALE GENOMIC DNA]</scope>
    <source>
        <strain evidence="2 3">172606-1</strain>
    </source>
</reference>
<feature type="region of interest" description="Disordered" evidence="1">
    <location>
        <begin position="29"/>
        <end position="87"/>
    </location>
</feature>
<proteinExistence type="predicted"/>
<dbReference type="KEGG" id="rhoz:GXP67_26065"/>
<dbReference type="Proteomes" id="UP000480178">
    <property type="component" value="Chromosome"/>
</dbReference>
<evidence type="ECO:0000256" key="1">
    <source>
        <dbReference type="SAM" id="MobiDB-lite"/>
    </source>
</evidence>
<name>A0A6C0GP95_9BACT</name>
<accession>A0A6C0GP95</accession>
<feature type="compositionally biased region" description="Basic and acidic residues" evidence="1">
    <location>
        <begin position="29"/>
        <end position="50"/>
    </location>
</feature>
<evidence type="ECO:0008006" key="4">
    <source>
        <dbReference type="Google" id="ProtNLM"/>
    </source>
</evidence>
<feature type="compositionally biased region" description="Polar residues" evidence="1">
    <location>
        <begin position="68"/>
        <end position="80"/>
    </location>
</feature>
<gene>
    <name evidence="2" type="ORF">GXP67_26065</name>
</gene>
<organism evidence="2 3">
    <name type="scientific">Rhodocytophaga rosea</name>
    <dbReference type="NCBI Taxonomy" id="2704465"/>
    <lineage>
        <taxon>Bacteria</taxon>
        <taxon>Pseudomonadati</taxon>
        <taxon>Bacteroidota</taxon>
        <taxon>Cytophagia</taxon>
        <taxon>Cytophagales</taxon>
        <taxon>Rhodocytophagaceae</taxon>
        <taxon>Rhodocytophaga</taxon>
    </lineage>
</organism>
<dbReference type="PROSITE" id="PS51257">
    <property type="entry name" value="PROKAR_LIPOPROTEIN"/>
    <property type="match status" value="1"/>
</dbReference>
<sequence length="87" mass="9616">MEYFGRKMRINTLIGLLSLSVMFGACDSTEKKRQKNKDAAPTERFEEASRADSLSNNDVNSDNDGNDGTANGSMPENVTKQKPKNDN</sequence>
<dbReference type="AlphaFoldDB" id="A0A6C0GP95"/>